<name>A0A645H5I0_9ZZZZ</name>
<accession>A0A645H5I0</accession>
<sequence>MANTGDSLKRRVLLKYYDSNGNFLDSVKLPITNVSGITSITGDVVFFANSLGLYWFDPNIGLNDISDETESSYVDVWINSAYPNPVSNRLNIDILYYPSSILGNDLQVDLYNSIGQKVLDITPLGEYSESRNRFEANIDIPKHIPTGSYVISAVSGNVRRIRGIMIINN</sequence>
<organism evidence="2">
    <name type="scientific">bioreactor metagenome</name>
    <dbReference type="NCBI Taxonomy" id="1076179"/>
    <lineage>
        <taxon>unclassified sequences</taxon>
        <taxon>metagenomes</taxon>
        <taxon>ecological metagenomes</taxon>
    </lineage>
</organism>
<protein>
    <recommendedName>
        <fullName evidence="1">Secretion system C-terminal sorting domain-containing protein</fullName>
    </recommendedName>
</protein>
<proteinExistence type="predicted"/>
<dbReference type="Pfam" id="PF18962">
    <property type="entry name" value="Por_Secre_tail"/>
    <property type="match status" value="1"/>
</dbReference>
<feature type="domain" description="Secretion system C-terminal sorting" evidence="1">
    <location>
        <begin position="82"/>
        <end position="162"/>
    </location>
</feature>
<dbReference type="AlphaFoldDB" id="A0A645H5I0"/>
<evidence type="ECO:0000313" key="2">
    <source>
        <dbReference type="EMBL" id="MPN34267.1"/>
    </source>
</evidence>
<reference evidence="2" key="1">
    <citation type="submission" date="2019-08" db="EMBL/GenBank/DDBJ databases">
        <authorList>
            <person name="Kucharzyk K."/>
            <person name="Murdoch R.W."/>
            <person name="Higgins S."/>
            <person name="Loffler F."/>
        </authorList>
    </citation>
    <scope>NUCLEOTIDE SEQUENCE</scope>
</reference>
<dbReference type="EMBL" id="VSSQ01087214">
    <property type="protein sequence ID" value="MPN34267.1"/>
    <property type="molecule type" value="Genomic_DNA"/>
</dbReference>
<gene>
    <name evidence="2" type="ORF">SDC9_181760</name>
</gene>
<dbReference type="InterPro" id="IPR026444">
    <property type="entry name" value="Secre_tail"/>
</dbReference>
<evidence type="ECO:0000259" key="1">
    <source>
        <dbReference type="Pfam" id="PF18962"/>
    </source>
</evidence>
<comment type="caution">
    <text evidence="2">The sequence shown here is derived from an EMBL/GenBank/DDBJ whole genome shotgun (WGS) entry which is preliminary data.</text>
</comment>